<evidence type="ECO:0000313" key="3">
    <source>
        <dbReference type="EMBL" id="NVZ07644.1"/>
    </source>
</evidence>
<comment type="caution">
    <text evidence="3">The sequence shown here is derived from an EMBL/GenBank/DDBJ whole genome shotgun (WGS) entry which is preliminary data.</text>
</comment>
<sequence length="295" mass="30577">MKTLRHLHNRLLPNFKGFSLVEAMIAFVIVGVGLLGVTKLQVFVTAGSSSSQQRVQAMNLAQEKIEYFRSHCPSGCAVSYTGIANGSDSAITRGNAIYNRSWTVTANTSPAYKTVVVTVWWSNKEGSTADDDRREVVLQTKISDVPAMITASTSTGATTSAVATSLLATSSSTSSTTTSTSTTSSSTTSTPSITTTSVPPTTVSDGTTTTTTAPTTTTSTTTTTLCTTTVSGSRQNENAVITVVTPSGTCTGTGKKTYSCTVNAASGSTITIQQVSGGTTQNTTTANCENRTVDF</sequence>
<keyword evidence="2" id="KW-0472">Membrane</keyword>
<feature type="transmembrane region" description="Helical" evidence="2">
    <location>
        <begin position="20"/>
        <end position="44"/>
    </location>
</feature>
<evidence type="ECO:0000313" key="4">
    <source>
        <dbReference type="Proteomes" id="UP000592294"/>
    </source>
</evidence>
<reference evidence="3 4" key="1">
    <citation type="submission" date="2020-06" db="EMBL/GenBank/DDBJ databases">
        <title>Whole-genome sequence of Allochromatium humboldtianum DSM 21881, type strain.</title>
        <authorList>
            <person name="Kyndt J.A."/>
            <person name="Meyer T.E."/>
        </authorList>
    </citation>
    <scope>NUCLEOTIDE SEQUENCE [LARGE SCALE GENOMIC DNA]</scope>
    <source>
        <strain evidence="3 4">DSM 21881</strain>
    </source>
</reference>
<dbReference type="AlphaFoldDB" id="A0A850R236"/>
<evidence type="ECO:0000256" key="2">
    <source>
        <dbReference type="SAM" id="Phobius"/>
    </source>
</evidence>
<keyword evidence="4" id="KW-1185">Reference proteome</keyword>
<protein>
    <submittedName>
        <fullName evidence="3">Prepilin-type N-terminal cleavage/methylation domain-containing protein</fullName>
    </submittedName>
</protein>
<keyword evidence="2" id="KW-0812">Transmembrane</keyword>
<dbReference type="InterPro" id="IPR012902">
    <property type="entry name" value="N_methyl_site"/>
</dbReference>
<accession>A0A850R236</accession>
<dbReference type="Pfam" id="PF07963">
    <property type="entry name" value="N_methyl"/>
    <property type="match status" value="1"/>
</dbReference>
<evidence type="ECO:0000256" key="1">
    <source>
        <dbReference type="SAM" id="MobiDB-lite"/>
    </source>
</evidence>
<gene>
    <name evidence="3" type="ORF">HW932_00025</name>
</gene>
<proteinExistence type="predicted"/>
<keyword evidence="2" id="KW-1133">Transmembrane helix</keyword>
<feature type="region of interest" description="Disordered" evidence="1">
    <location>
        <begin position="171"/>
        <end position="222"/>
    </location>
</feature>
<dbReference type="EMBL" id="JABZEO010000001">
    <property type="protein sequence ID" value="NVZ07644.1"/>
    <property type="molecule type" value="Genomic_DNA"/>
</dbReference>
<organism evidence="3 4">
    <name type="scientific">Allochromatium humboldtianum</name>
    <dbReference type="NCBI Taxonomy" id="504901"/>
    <lineage>
        <taxon>Bacteria</taxon>
        <taxon>Pseudomonadati</taxon>
        <taxon>Pseudomonadota</taxon>
        <taxon>Gammaproteobacteria</taxon>
        <taxon>Chromatiales</taxon>
        <taxon>Chromatiaceae</taxon>
        <taxon>Allochromatium</taxon>
    </lineage>
</organism>
<dbReference type="PROSITE" id="PS00409">
    <property type="entry name" value="PROKAR_NTER_METHYL"/>
    <property type="match status" value="1"/>
</dbReference>
<name>A0A850R236_9GAMM</name>
<dbReference type="Proteomes" id="UP000592294">
    <property type="component" value="Unassembled WGS sequence"/>
</dbReference>
<dbReference type="RefSeq" id="WP_176974457.1">
    <property type="nucleotide sequence ID" value="NZ_JABZEO010000001.1"/>
</dbReference>